<protein>
    <submittedName>
        <fullName evidence="1">Uncharacterized protein</fullName>
    </submittedName>
</protein>
<sequence length="72" mass="8125">MTAWSRCRRRLLARIWHGGVMGAAVRRSTACRPGLRTGGGMPSRRLIRGLVLVIRWQAAQRRGSDRPDLDDN</sequence>
<organism evidence="1 2">
    <name type="scientific">Micromonospora zhanjiangensis</name>
    <dbReference type="NCBI Taxonomy" id="1522057"/>
    <lineage>
        <taxon>Bacteria</taxon>
        <taxon>Bacillati</taxon>
        <taxon>Actinomycetota</taxon>
        <taxon>Actinomycetes</taxon>
        <taxon>Micromonosporales</taxon>
        <taxon>Micromonosporaceae</taxon>
        <taxon>Micromonospora</taxon>
    </lineage>
</organism>
<dbReference type="RefSeq" id="WP_377553045.1">
    <property type="nucleotide sequence ID" value="NZ_JBHSBN010000045.1"/>
</dbReference>
<gene>
    <name evidence="1" type="ORF">ACFOX0_32060</name>
</gene>
<accession>A0ABV8KXW7</accession>
<name>A0ABV8KXW7_9ACTN</name>
<evidence type="ECO:0000313" key="1">
    <source>
        <dbReference type="EMBL" id="MFC4110542.1"/>
    </source>
</evidence>
<keyword evidence="2" id="KW-1185">Reference proteome</keyword>
<evidence type="ECO:0000313" key="2">
    <source>
        <dbReference type="Proteomes" id="UP001595868"/>
    </source>
</evidence>
<proteinExistence type="predicted"/>
<dbReference type="Proteomes" id="UP001595868">
    <property type="component" value="Unassembled WGS sequence"/>
</dbReference>
<dbReference type="EMBL" id="JBHSBN010000045">
    <property type="protein sequence ID" value="MFC4110542.1"/>
    <property type="molecule type" value="Genomic_DNA"/>
</dbReference>
<reference evidence="2" key="1">
    <citation type="journal article" date="2019" name="Int. J. Syst. Evol. Microbiol.">
        <title>The Global Catalogue of Microorganisms (GCM) 10K type strain sequencing project: providing services to taxonomists for standard genome sequencing and annotation.</title>
        <authorList>
            <consortium name="The Broad Institute Genomics Platform"/>
            <consortium name="The Broad Institute Genome Sequencing Center for Infectious Disease"/>
            <person name="Wu L."/>
            <person name="Ma J."/>
        </authorList>
    </citation>
    <scope>NUCLEOTIDE SEQUENCE [LARGE SCALE GENOMIC DNA]</scope>
    <source>
        <strain evidence="2">2902at01</strain>
    </source>
</reference>
<comment type="caution">
    <text evidence="1">The sequence shown here is derived from an EMBL/GenBank/DDBJ whole genome shotgun (WGS) entry which is preliminary data.</text>
</comment>